<dbReference type="EMBL" id="JAAGWF010000005">
    <property type="protein sequence ID" value="NEK57022.1"/>
    <property type="molecule type" value="Genomic_DNA"/>
</dbReference>
<evidence type="ECO:0000313" key="5">
    <source>
        <dbReference type="EMBL" id="NEK57022.1"/>
    </source>
</evidence>
<organism evidence="5 6">
    <name type="scientific">Geodermatophilus sabuli</name>
    <dbReference type="NCBI Taxonomy" id="1564158"/>
    <lineage>
        <taxon>Bacteria</taxon>
        <taxon>Bacillati</taxon>
        <taxon>Actinomycetota</taxon>
        <taxon>Actinomycetes</taxon>
        <taxon>Geodermatophilales</taxon>
        <taxon>Geodermatophilaceae</taxon>
        <taxon>Geodermatophilus</taxon>
    </lineage>
</organism>
<dbReference type="InterPro" id="IPR011611">
    <property type="entry name" value="PfkB_dom"/>
</dbReference>
<keyword evidence="3 5" id="KW-0418">Kinase</keyword>
<evidence type="ECO:0000313" key="6">
    <source>
        <dbReference type="Proteomes" id="UP000470246"/>
    </source>
</evidence>
<dbReference type="Pfam" id="PF00294">
    <property type="entry name" value="PfkB"/>
    <property type="match status" value="1"/>
</dbReference>
<dbReference type="InterPro" id="IPR002173">
    <property type="entry name" value="Carboh/pur_kinase_PfkB_CS"/>
</dbReference>
<comment type="caution">
    <text evidence="5">The sequence shown here is derived from an EMBL/GenBank/DDBJ whole genome shotgun (WGS) entry which is preliminary data.</text>
</comment>
<proteinExistence type="inferred from homology"/>
<evidence type="ECO:0000256" key="1">
    <source>
        <dbReference type="ARBA" id="ARBA00010688"/>
    </source>
</evidence>
<evidence type="ECO:0000256" key="2">
    <source>
        <dbReference type="ARBA" id="ARBA00022679"/>
    </source>
</evidence>
<dbReference type="AlphaFoldDB" id="A0A7K3VWM9"/>
<dbReference type="GO" id="GO:0016301">
    <property type="term" value="F:kinase activity"/>
    <property type="evidence" value="ECO:0007669"/>
    <property type="project" value="UniProtKB-KW"/>
</dbReference>
<dbReference type="InterPro" id="IPR052700">
    <property type="entry name" value="Carb_kinase_PfkB-like"/>
</dbReference>
<name>A0A7K3VWM9_9ACTN</name>
<keyword evidence="2" id="KW-0808">Transferase</keyword>
<dbReference type="PANTHER" id="PTHR43320:SF3">
    <property type="entry name" value="CARBOHYDRATE KINASE PFKB DOMAIN-CONTAINING PROTEIN"/>
    <property type="match status" value="1"/>
</dbReference>
<dbReference type="SUPFAM" id="SSF53613">
    <property type="entry name" value="Ribokinase-like"/>
    <property type="match status" value="1"/>
</dbReference>
<dbReference type="Proteomes" id="UP000470246">
    <property type="component" value="Unassembled WGS sequence"/>
</dbReference>
<dbReference type="InterPro" id="IPR029056">
    <property type="entry name" value="Ribokinase-like"/>
</dbReference>
<gene>
    <name evidence="5" type="ORF">GCU56_03935</name>
</gene>
<reference evidence="5 6" key="1">
    <citation type="submission" date="2020-02" db="EMBL/GenBank/DDBJ databases">
        <title>Geodermatophilus sabuli CPCC 205279 I12A-02694.</title>
        <authorList>
            <person name="Jiang Z."/>
        </authorList>
    </citation>
    <scope>NUCLEOTIDE SEQUENCE [LARGE SCALE GENOMIC DNA]</scope>
    <source>
        <strain evidence="5 6">I12A-02694</strain>
    </source>
</reference>
<dbReference type="Gene3D" id="3.40.1190.20">
    <property type="match status" value="1"/>
</dbReference>
<comment type="similarity">
    <text evidence="1">Belongs to the carbohydrate kinase PfkB family.</text>
</comment>
<evidence type="ECO:0000259" key="4">
    <source>
        <dbReference type="Pfam" id="PF00294"/>
    </source>
</evidence>
<feature type="domain" description="Carbohydrate kinase PfkB" evidence="4">
    <location>
        <begin position="30"/>
        <end position="286"/>
    </location>
</feature>
<keyword evidence="6" id="KW-1185">Reference proteome</keyword>
<protein>
    <submittedName>
        <fullName evidence="5">Carbohydrate kinase family protein</fullName>
    </submittedName>
</protein>
<evidence type="ECO:0000256" key="3">
    <source>
        <dbReference type="ARBA" id="ARBA00022777"/>
    </source>
</evidence>
<sequence>MVALGKLVADQVLQLSAPLVVGGQQRVVRTTTAGGAPANVTAGLTRTGAPARMAGWAGADPLADGLLTALAGRGVETAVVRRGRTPLSTVLVHPDGERTLLTDRGEGRLESADVRREWVAGAAVLHLDGYDLLPDRFPDALRTAASLAHGAGVPISVDVAAASRIEQHGADEYVELIAGLRPDLLSCNAAEAEVLGLVGGLPGWAPELVLVHAGARPTRVLTRAGAEEVPVAPLPEGWLRDTTGCGDAFAAGVLAGWRAGAPVLDAVQAGHAMAAVVAGVLGARPPTS</sequence>
<dbReference type="PANTHER" id="PTHR43320">
    <property type="entry name" value="SUGAR KINASE"/>
    <property type="match status" value="1"/>
</dbReference>
<accession>A0A7K3VWM9</accession>
<dbReference type="PROSITE" id="PS00583">
    <property type="entry name" value="PFKB_KINASES_1"/>
    <property type="match status" value="1"/>
</dbReference>